<accession>A0A6I2R8W2</accession>
<dbReference type="RefSeq" id="WP_108981900.1">
    <property type="nucleotide sequence ID" value="NZ_JAQLWY010000025.1"/>
</dbReference>
<feature type="transmembrane region" description="Helical" evidence="1">
    <location>
        <begin position="32"/>
        <end position="50"/>
    </location>
</feature>
<feature type="transmembrane region" description="Helical" evidence="1">
    <location>
        <begin position="62"/>
        <end position="83"/>
    </location>
</feature>
<feature type="transmembrane region" description="Helical" evidence="1">
    <location>
        <begin position="126"/>
        <end position="149"/>
    </location>
</feature>
<sequence>MEIFGILVLFAAKKGITSKPYEGTPLRTADKVYLIFLYLGYLLCMAATVLSFPEYAVGTPRILVVSAGMAFAICVVDLLSDLIGLGMGAKEAGKGLAVIAYLIAVILPVTYLIARLQGLYWYDSLSTGMIIVRDVFVACAGLVVAMTFVKDFCLRKKQD</sequence>
<feature type="transmembrane region" description="Helical" evidence="1">
    <location>
        <begin position="95"/>
        <end position="114"/>
    </location>
</feature>
<organism evidence="2 3">
    <name type="scientific">Flavonifractor plautii</name>
    <name type="common">Fusobacterium plautii</name>
    <dbReference type="NCBI Taxonomy" id="292800"/>
    <lineage>
        <taxon>Bacteria</taxon>
        <taxon>Bacillati</taxon>
        <taxon>Bacillota</taxon>
        <taxon>Clostridia</taxon>
        <taxon>Eubacteriales</taxon>
        <taxon>Oscillospiraceae</taxon>
        <taxon>Flavonifractor</taxon>
    </lineage>
</organism>
<gene>
    <name evidence="2" type="ORF">GKE97_21075</name>
</gene>
<comment type="caution">
    <text evidence="2">The sequence shown here is derived from an EMBL/GenBank/DDBJ whole genome shotgun (WGS) entry which is preliminary data.</text>
</comment>
<dbReference type="Proteomes" id="UP000434475">
    <property type="component" value="Unassembled WGS sequence"/>
</dbReference>
<reference evidence="2 3" key="1">
    <citation type="journal article" date="2019" name="Nat. Med.">
        <title>A library of human gut bacterial isolates paired with longitudinal multiomics data enables mechanistic microbiome research.</title>
        <authorList>
            <person name="Poyet M."/>
            <person name="Groussin M."/>
            <person name="Gibbons S.M."/>
            <person name="Avila-Pacheco J."/>
            <person name="Jiang X."/>
            <person name="Kearney S.M."/>
            <person name="Perrotta A.R."/>
            <person name="Berdy B."/>
            <person name="Zhao S."/>
            <person name="Lieberman T.D."/>
            <person name="Swanson P.K."/>
            <person name="Smith M."/>
            <person name="Roesemann S."/>
            <person name="Alexander J.E."/>
            <person name="Rich S.A."/>
            <person name="Livny J."/>
            <person name="Vlamakis H."/>
            <person name="Clish C."/>
            <person name="Bullock K."/>
            <person name="Deik A."/>
            <person name="Scott J."/>
            <person name="Pierce K.A."/>
            <person name="Xavier R.J."/>
            <person name="Alm E.J."/>
        </authorList>
    </citation>
    <scope>NUCLEOTIDE SEQUENCE [LARGE SCALE GENOMIC DNA]</scope>
    <source>
        <strain evidence="2 3">BIOML-A2</strain>
    </source>
</reference>
<keyword evidence="1" id="KW-0472">Membrane</keyword>
<evidence type="ECO:0000313" key="2">
    <source>
        <dbReference type="EMBL" id="MSB21973.1"/>
    </source>
</evidence>
<evidence type="ECO:0000256" key="1">
    <source>
        <dbReference type="SAM" id="Phobius"/>
    </source>
</evidence>
<keyword evidence="1" id="KW-1133">Transmembrane helix</keyword>
<name>A0A6I2R8W2_FLAPL</name>
<keyword evidence="1" id="KW-0812">Transmembrane</keyword>
<dbReference type="AlphaFoldDB" id="A0A6I2R8W2"/>
<protein>
    <submittedName>
        <fullName evidence="2">Uncharacterized protein</fullName>
    </submittedName>
</protein>
<evidence type="ECO:0000313" key="3">
    <source>
        <dbReference type="Proteomes" id="UP000434475"/>
    </source>
</evidence>
<proteinExistence type="predicted"/>
<dbReference type="EMBL" id="WKPR01000030">
    <property type="protein sequence ID" value="MSB21973.1"/>
    <property type="molecule type" value="Genomic_DNA"/>
</dbReference>